<evidence type="ECO:0000259" key="1">
    <source>
        <dbReference type="PROSITE" id="PS51819"/>
    </source>
</evidence>
<feature type="domain" description="VOC" evidence="1">
    <location>
        <begin position="2"/>
        <end position="118"/>
    </location>
</feature>
<dbReference type="SUPFAM" id="SSF54593">
    <property type="entry name" value="Glyoxalase/Bleomycin resistance protein/Dihydroxybiphenyl dioxygenase"/>
    <property type="match status" value="1"/>
</dbReference>
<reference evidence="2 3" key="1">
    <citation type="submission" date="2018-05" db="EMBL/GenBank/DDBJ databases">
        <title>Acuticoccus sediminis sp. nov., isolated from deep-sea sediment of Indian Ocean.</title>
        <authorList>
            <person name="Liu X."/>
            <person name="Lai Q."/>
            <person name="Du Y."/>
            <person name="Sun F."/>
            <person name="Zhang X."/>
            <person name="Wang S."/>
            <person name="Shao Z."/>
        </authorList>
    </citation>
    <scope>NUCLEOTIDE SEQUENCE [LARGE SCALE GENOMIC DNA]</scope>
    <source>
        <strain evidence="2 3">PTG4-2</strain>
    </source>
</reference>
<accession>A0A8B2P313</accession>
<dbReference type="InterPro" id="IPR004360">
    <property type="entry name" value="Glyas_Fos-R_dOase_dom"/>
</dbReference>
<comment type="caution">
    <text evidence="2">The sequence shown here is derived from an EMBL/GenBank/DDBJ whole genome shotgun (WGS) entry which is preliminary data.</text>
</comment>
<dbReference type="Gene3D" id="3.30.720.120">
    <property type="match status" value="1"/>
</dbReference>
<protein>
    <submittedName>
        <fullName evidence="2">Drug:proton antiporter</fullName>
    </submittedName>
</protein>
<dbReference type="AlphaFoldDB" id="A0A8B2P313"/>
<sequence>MALTYILLPTARMERSAAFWHSVVGADPVQDMPTFKLYPLGHGFMLGLWAREEIVPEPAAAGGSEVSIRRDTPAEVDAMHDDWAARGIAILAAPADMGFGRTFVAADPDGHRIRVFAPAA</sequence>
<dbReference type="EMBL" id="QHHQ01000001">
    <property type="protein sequence ID" value="RAI04536.1"/>
    <property type="molecule type" value="Genomic_DNA"/>
</dbReference>
<dbReference type="Gene3D" id="3.30.720.110">
    <property type="match status" value="1"/>
</dbReference>
<dbReference type="InterPro" id="IPR029068">
    <property type="entry name" value="Glyas_Bleomycin-R_OHBP_Dase"/>
</dbReference>
<dbReference type="OrthoDB" id="9806945at2"/>
<dbReference type="Pfam" id="PF00903">
    <property type="entry name" value="Glyoxalase"/>
    <property type="match status" value="1"/>
</dbReference>
<dbReference type="InterPro" id="IPR037523">
    <property type="entry name" value="VOC_core"/>
</dbReference>
<proteinExistence type="predicted"/>
<dbReference type="PROSITE" id="PS51819">
    <property type="entry name" value="VOC"/>
    <property type="match status" value="1"/>
</dbReference>
<keyword evidence="3" id="KW-1185">Reference proteome</keyword>
<name>A0A8B2P313_9HYPH</name>
<gene>
    <name evidence="2" type="ORF">DLJ53_05800</name>
</gene>
<dbReference type="RefSeq" id="WP_111343088.1">
    <property type="nucleotide sequence ID" value="NZ_JAIWKD010000001.1"/>
</dbReference>
<evidence type="ECO:0000313" key="3">
    <source>
        <dbReference type="Proteomes" id="UP000249590"/>
    </source>
</evidence>
<evidence type="ECO:0000313" key="2">
    <source>
        <dbReference type="EMBL" id="RAI04536.1"/>
    </source>
</evidence>
<dbReference type="Proteomes" id="UP000249590">
    <property type="component" value="Unassembled WGS sequence"/>
</dbReference>
<organism evidence="2 3">
    <name type="scientific">Acuticoccus sediminis</name>
    <dbReference type="NCBI Taxonomy" id="2184697"/>
    <lineage>
        <taxon>Bacteria</taxon>
        <taxon>Pseudomonadati</taxon>
        <taxon>Pseudomonadota</taxon>
        <taxon>Alphaproteobacteria</taxon>
        <taxon>Hyphomicrobiales</taxon>
        <taxon>Amorphaceae</taxon>
        <taxon>Acuticoccus</taxon>
    </lineage>
</organism>